<accession>A0A8B6LZS5</accession>
<gene>
    <name evidence="1" type="ORF">MPC4_10008</name>
</gene>
<dbReference type="InterPro" id="IPR052184">
    <property type="entry name" value="SDR_enzymes"/>
</dbReference>
<reference evidence="1 2" key="1">
    <citation type="submission" date="2019-05" db="EMBL/GenBank/DDBJ databases">
        <authorList>
            <person name="Farhan Ul Haque M."/>
        </authorList>
    </citation>
    <scope>NUCLEOTIDE SEQUENCE [LARGE SCALE GENOMIC DNA]</scope>
    <source>
        <strain evidence="1">2</strain>
    </source>
</reference>
<dbReference type="PRINTS" id="PR00081">
    <property type="entry name" value="GDHRDH"/>
</dbReference>
<dbReference type="Proteomes" id="UP000485880">
    <property type="component" value="Unassembled WGS sequence"/>
</dbReference>
<dbReference type="InterPro" id="IPR002347">
    <property type="entry name" value="SDR_fam"/>
</dbReference>
<keyword evidence="2" id="KW-1185">Reference proteome</keyword>
<protein>
    <submittedName>
        <fullName evidence="1">Short chain dehydrogenase family protein</fullName>
    </submittedName>
</protein>
<dbReference type="Gene3D" id="3.40.50.720">
    <property type="entry name" value="NAD(P)-binding Rossmann-like Domain"/>
    <property type="match status" value="1"/>
</dbReference>
<proteinExistence type="predicted"/>
<sequence>MPKSSKTLPTALIVGASRGLGFAIAQTYLERGWRVIATVRGKARTALHDLAAKAEGLLEVETLDIAVPAEVAALRKRLAGRRLDLLFVNAGVLDEPVKTIADISTEEFNRIMVTNALSPLRVIEALEELVPPAGTIGVMSSGLGSVANNTNGGYETYRASKAALNTLMRSFAARHARDPRALLIMDPGWVRTDMGGPDAQLSVEESIPSLVDVITAQSGKKGLQYLDYRGRTVAW</sequence>
<dbReference type="EMBL" id="CABFMQ020000001">
    <property type="protein sequence ID" value="VTZ48058.1"/>
    <property type="molecule type" value="Genomic_DNA"/>
</dbReference>
<dbReference type="InterPro" id="IPR036291">
    <property type="entry name" value="NAD(P)-bd_dom_sf"/>
</dbReference>
<dbReference type="PANTHER" id="PTHR45458">
    <property type="entry name" value="SHORT-CHAIN DEHYDROGENASE/REDUCTASE SDR"/>
    <property type="match status" value="1"/>
</dbReference>
<dbReference type="Pfam" id="PF00106">
    <property type="entry name" value="adh_short"/>
    <property type="match status" value="1"/>
</dbReference>
<comment type="caution">
    <text evidence="1">The sequence shown here is derived from an EMBL/GenBank/DDBJ whole genome shotgun (WGS) entry which is preliminary data.</text>
</comment>
<dbReference type="GO" id="GO:0016616">
    <property type="term" value="F:oxidoreductase activity, acting on the CH-OH group of donors, NAD or NADP as acceptor"/>
    <property type="evidence" value="ECO:0007669"/>
    <property type="project" value="TreeGrafter"/>
</dbReference>
<dbReference type="SUPFAM" id="SSF51735">
    <property type="entry name" value="NAD(P)-binding Rossmann-fold domains"/>
    <property type="match status" value="1"/>
</dbReference>
<name>A0A8B6LZS5_METTU</name>
<evidence type="ECO:0000313" key="2">
    <source>
        <dbReference type="Proteomes" id="UP000485880"/>
    </source>
</evidence>
<evidence type="ECO:0000313" key="1">
    <source>
        <dbReference type="EMBL" id="VTZ48058.1"/>
    </source>
</evidence>
<dbReference type="PANTHER" id="PTHR45458:SF1">
    <property type="entry name" value="SHORT CHAIN DEHYDROGENASE"/>
    <property type="match status" value="1"/>
</dbReference>
<dbReference type="CDD" id="cd05325">
    <property type="entry name" value="carb_red_sniffer_like_SDR_c"/>
    <property type="match status" value="1"/>
</dbReference>
<organism evidence="1 2">
    <name type="scientific">Methylocella tundrae</name>
    <dbReference type="NCBI Taxonomy" id="227605"/>
    <lineage>
        <taxon>Bacteria</taxon>
        <taxon>Pseudomonadati</taxon>
        <taxon>Pseudomonadota</taxon>
        <taxon>Alphaproteobacteria</taxon>
        <taxon>Hyphomicrobiales</taxon>
        <taxon>Beijerinckiaceae</taxon>
        <taxon>Methylocella</taxon>
    </lineage>
</organism>
<dbReference type="RefSeq" id="WP_174510722.1">
    <property type="nucleotide sequence ID" value="NZ_CABFMQ020000001.1"/>
</dbReference>
<dbReference type="AlphaFoldDB" id="A0A8B6LZS5"/>